<dbReference type="Pfam" id="PF00439">
    <property type="entry name" value="Bromodomain"/>
    <property type="match status" value="1"/>
</dbReference>
<proteinExistence type="predicted"/>
<dbReference type="GO" id="GO:0006338">
    <property type="term" value="P:chromatin remodeling"/>
    <property type="evidence" value="ECO:0007669"/>
    <property type="project" value="InterPro"/>
</dbReference>
<feature type="compositionally biased region" description="Basic residues" evidence="5">
    <location>
        <begin position="615"/>
        <end position="645"/>
    </location>
</feature>
<keyword evidence="8" id="KW-1185">Reference proteome</keyword>
<dbReference type="OrthoDB" id="21449at2759"/>
<dbReference type="InterPro" id="IPR018359">
    <property type="entry name" value="Bromodomain_CS"/>
</dbReference>
<dbReference type="SUPFAM" id="SSF47370">
    <property type="entry name" value="Bromodomain"/>
    <property type="match status" value="1"/>
</dbReference>
<dbReference type="Gene3D" id="3.30.40.10">
    <property type="entry name" value="Zinc/RING finger domain, C3HC4 (zinc finger)"/>
    <property type="match status" value="1"/>
</dbReference>
<feature type="compositionally biased region" description="Acidic residues" evidence="5">
    <location>
        <begin position="765"/>
        <end position="776"/>
    </location>
</feature>
<feature type="region of interest" description="Disordered" evidence="5">
    <location>
        <begin position="958"/>
        <end position="1008"/>
    </location>
</feature>
<dbReference type="AlphaFoldDB" id="A0A976FET1"/>
<dbReference type="PANTHER" id="PTHR47092:SF1">
    <property type="entry name" value="CHROMATIN REMODELING REGULATOR CECR2"/>
    <property type="match status" value="1"/>
</dbReference>
<evidence type="ECO:0000256" key="1">
    <source>
        <dbReference type="ARBA" id="ARBA00004123"/>
    </source>
</evidence>
<dbReference type="InterPro" id="IPR011011">
    <property type="entry name" value="Znf_FYVE_PHD"/>
</dbReference>
<dbReference type="PANTHER" id="PTHR47092">
    <property type="entry name" value="CAT EYE SYNDROME CRITICAL REGION PROTEIN 2"/>
    <property type="match status" value="1"/>
</dbReference>
<evidence type="ECO:0000259" key="6">
    <source>
        <dbReference type="PROSITE" id="PS50014"/>
    </source>
</evidence>
<dbReference type="Gene3D" id="1.20.920.10">
    <property type="entry name" value="Bromodomain-like"/>
    <property type="match status" value="1"/>
</dbReference>
<dbReference type="GO" id="GO:0090537">
    <property type="term" value="C:CERF complex"/>
    <property type="evidence" value="ECO:0007669"/>
    <property type="project" value="InterPro"/>
</dbReference>
<gene>
    <name evidence="7" type="ORF">CCR75_007757</name>
</gene>
<sequence length="1274" mass="142334">MDVLMILESIDRMQDWKKTLARKLQDNWRKVFSANPMGGGVTYAELTVLERVKILHALCHWKLDTCAEIHKHIAMLQKDNDNDAIEHLRAGEIGIDDEGVSYWYFNDGCWIYAEDKPQWQLKERKSSYSVEFASGKRIRLSIDFDTEHNSLAPPLPISVKSVFFADKVNEGKTTKDAPIASYLESTRENGVLLREKSKTETDSAAADSVKVQYKEPIDGYICSRKSVVFIREDLSHDAPSRSTSQVETKKIVLSGIPLKEEKKSAQVGQPHAGETQFDEFGQALDIKHKNELKGQVSKFATAIASPRSLSTLKEGLSLCAEGGKVYMGLNKNFSALKSSETDSPVKVSKVNVSEQNHPNEVAVVGSKKRTIVDDDRSDSSSSDVDTLEESLRTMVGNQAIISPPRPKRRKAILQTTNIGNAKSTEAIDGNLSLQVNKAAISQISYFGAEANFYLASTEKDGVTTLNTEKRKSTENLEELPGPSSSSSTELAVPLDSFDITCESCKKCYDMRYVDPPLMERPTEEWRCFECLVNDARGWPRRRKSTHRMPLSPHGDNFLSQSRSFSSKHQSESLQTSSKYFRNSCPSSSFKKNSSHTSTYRRIDSKSKNNYSKKSSSAKKQKKRKSSSSSHNHHKSHGRRRRHHSHYCQAEFAKLLALFRERQHQRINIEEARVNKNYREASDEAPQGWRVASSTLDNLRALIKALFGGSLEQDRLRGRLILILKDQEKTDELRRKQQELAWNILPRRQSSRIAIGKMKSQSAQESETEERYSDEDVEARRPGLRSRRPRLATSDFIGNKRRHDRAWRAQRRHNHSENEASVEIEVDMAGNWIDWSFVKSNARSLSMVCLAIVDRLLKEEAALPCSQNLFSRPVNPELDGCPNYLSIITQPIDLGTIRLRADKSVYRKWEFFKKDVELVWKNCRLFNAPDTAVVQFANALSKLFRSMCNAAEKEGVDFMKDRPIGDESDSDDRLSDVSKVESRGSINKGWSESSASENSESSDSNLSSVGDSECDTLSCEQQSVRATSKNSRYRSLTNEQISCSRLSGQLPASTPSSKNECLALENEKVHSDEPKSRQLPQISTMSLKGECDPTTEIEKFGGGTNSNEYAAQPQNDIPSLYRQLPAKHMSQRRLKPRLVISDTSSSEESSDSGNYSSSSSSADPNGSESDRCMSKHLLPPPPSATEAAIPPPPLPPPPYRSPGKNKSAALSLSRTRTGACHEMETTLLISAKPGESSSVTHFPPLLNSYLSPSSSSSSEVSSGESDSSEGDSCSD</sequence>
<accession>A0A976FET1</accession>
<dbReference type="EMBL" id="SHOA02000001">
    <property type="protein sequence ID" value="TDH65420.1"/>
    <property type="molecule type" value="Genomic_DNA"/>
</dbReference>
<evidence type="ECO:0000313" key="8">
    <source>
        <dbReference type="Proteomes" id="UP000294530"/>
    </source>
</evidence>
<dbReference type="RefSeq" id="XP_067814919.1">
    <property type="nucleotide sequence ID" value="XM_067965815.1"/>
</dbReference>
<keyword evidence="2 4" id="KW-0103">Bromodomain</keyword>
<dbReference type="SMART" id="SM00297">
    <property type="entry name" value="BROMO"/>
    <property type="match status" value="1"/>
</dbReference>
<evidence type="ECO:0000256" key="2">
    <source>
        <dbReference type="ARBA" id="ARBA00023117"/>
    </source>
</evidence>
<reference evidence="7 8" key="1">
    <citation type="journal article" date="2021" name="Genome Biol.">
        <title>AFLAP: assembly-free linkage analysis pipeline using k-mers from genome sequencing data.</title>
        <authorList>
            <person name="Fletcher K."/>
            <person name="Zhang L."/>
            <person name="Gil J."/>
            <person name="Han R."/>
            <person name="Cavanaugh K."/>
            <person name="Michelmore R."/>
        </authorList>
    </citation>
    <scope>NUCLEOTIDE SEQUENCE [LARGE SCALE GENOMIC DNA]</scope>
    <source>
        <strain evidence="7 8">SF5</strain>
    </source>
</reference>
<feature type="region of interest" description="Disordered" evidence="5">
    <location>
        <begin position="467"/>
        <end position="489"/>
    </location>
</feature>
<feature type="compositionally biased region" description="Pro residues" evidence="5">
    <location>
        <begin position="1177"/>
        <end position="1199"/>
    </location>
</feature>
<dbReference type="Proteomes" id="UP000294530">
    <property type="component" value="Unassembled WGS sequence"/>
</dbReference>
<dbReference type="InterPro" id="IPR001487">
    <property type="entry name" value="Bromodomain"/>
</dbReference>
<dbReference type="KEGG" id="blac:94351486"/>
<evidence type="ECO:0000313" key="7">
    <source>
        <dbReference type="EMBL" id="TDH65420.1"/>
    </source>
</evidence>
<feature type="region of interest" description="Disordered" evidence="5">
    <location>
        <begin position="752"/>
        <end position="784"/>
    </location>
</feature>
<comment type="subcellular location">
    <subcellularLocation>
        <location evidence="1">Nucleus</location>
    </subcellularLocation>
</comment>
<feature type="compositionally biased region" description="Basic and acidic residues" evidence="5">
    <location>
        <begin position="958"/>
        <end position="981"/>
    </location>
</feature>
<dbReference type="PROSITE" id="PS50014">
    <property type="entry name" value="BROMODOMAIN_2"/>
    <property type="match status" value="1"/>
</dbReference>
<dbReference type="Pfam" id="PF15612">
    <property type="entry name" value="WHIM1"/>
    <property type="match status" value="1"/>
</dbReference>
<evidence type="ECO:0000256" key="4">
    <source>
        <dbReference type="PROSITE-ProRule" id="PRU00035"/>
    </source>
</evidence>
<feature type="compositionally biased region" description="Low complexity" evidence="5">
    <location>
        <begin position="990"/>
        <end position="1008"/>
    </location>
</feature>
<feature type="domain" description="Bromo" evidence="6">
    <location>
        <begin position="869"/>
        <end position="933"/>
    </location>
</feature>
<dbReference type="PROSITE" id="PS00633">
    <property type="entry name" value="BROMODOMAIN_1"/>
    <property type="match status" value="1"/>
</dbReference>
<feature type="compositionally biased region" description="Basic and acidic residues" evidence="5">
    <location>
        <begin position="1065"/>
        <end position="1075"/>
    </location>
</feature>
<dbReference type="CDD" id="cd04369">
    <property type="entry name" value="Bromodomain"/>
    <property type="match status" value="1"/>
</dbReference>
<feature type="region of interest" description="Disordered" evidence="5">
    <location>
        <begin position="540"/>
        <end position="645"/>
    </location>
</feature>
<dbReference type="PRINTS" id="PR00503">
    <property type="entry name" value="BROMODOMAIN"/>
</dbReference>
<name>A0A976FET1_BRELC</name>
<comment type="caution">
    <text evidence="7">The sequence shown here is derived from an EMBL/GenBank/DDBJ whole genome shotgun (WGS) entry which is preliminary data.</text>
</comment>
<dbReference type="InterPro" id="IPR029614">
    <property type="entry name" value="CECR2"/>
</dbReference>
<dbReference type="GeneID" id="94351486"/>
<dbReference type="SUPFAM" id="SSF57903">
    <property type="entry name" value="FYVE/PHD zinc finger"/>
    <property type="match status" value="1"/>
</dbReference>
<protein>
    <recommendedName>
        <fullName evidence="6">Bromo domain-containing protein</fullName>
    </recommendedName>
</protein>
<dbReference type="InterPro" id="IPR013083">
    <property type="entry name" value="Znf_RING/FYVE/PHD"/>
</dbReference>
<dbReference type="InterPro" id="IPR036427">
    <property type="entry name" value="Bromodomain-like_sf"/>
</dbReference>
<evidence type="ECO:0000256" key="5">
    <source>
        <dbReference type="SAM" id="MobiDB-lite"/>
    </source>
</evidence>
<organism evidence="7 8">
    <name type="scientific">Bremia lactucae</name>
    <name type="common">Lettuce downy mildew</name>
    <dbReference type="NCBI Taxonomy" id="4779"/>
    <lineage>
        <taxon>Eukaryota</taxon>
        <taxon>Sar</taxon>
        <taxon>Stramenopiles</taxon>
        <taxon>Oomycota</taxon>
        <taxon>Peronosporomycetes</taxon>
        <taxon>Peronosporales</taxon>
        <taxon>Peronosporaceae</taxon>
        <taxon>Bremia</taxon>
    </lineage>
</organism>
<evidence type="ECO:0000256" key="3">
    <source>
        <dbReference type="ARBA" id="ARBA00023242"/>
    </source>
</evidence>
<feature type="region of interest" description="Disordered" evidence="5">
    <location>
        <begin position="1065"/>
        <end position="1217"/>
    </location>
</feature>
<feature type="compositionally biased region" description="Polar residues" evidence="5">
    <location>
        <begin position="1104"/>
        <end position="1116"/>
    </location>
</feature>
<dbReference type="InterPro" id="IPR028942">
    <property type="entry name" value="WHIM1_dom"/>
</dbReference>
<feature type="compositionally biased region" description="Acidic residues" evidence="5">
    <location>
        <begin position="1265"/>
        <end position="1274"/>
    </location>
</feature>
<feature type="compositionally biased region" description="Low complexity" evidence="5">
    <location>
        <begin position="1140"/>
        <end position="1166"/>
    </location>
</feature>
<feature type="compositionally biased region" description="Low complexity" evidence="5">
    <location>
        <begin position="1250"/>
        <end position="1264"/>
    </location>
</feature>
<keyword evidence="3" id="KW-0539">Nucleus</keyword>
<feature type="region of interest" description="Disordered" evidence="5">
    <location>
        <begin position="1230"/>
        <end position="1274"/>
    </location>
</feature>
<feature type="compositionally biased region" description="Low complexity" evidence="5">
    <location>
        <begin position="582"/>
        <end position="597"/>
    </location>
</feature>